<sequence length="282" mass="33409">MEKEKLIKLAEDLYQSAFDANAYYAIMMQYREMSKKYNDEMNLSPAFYQVVYGALQKACFMEIAKLYDKTKDVVSVGLLLKYCRDNLDLFPEYRDIVTIKEDGREYSFQVPYQHHLKPTEECFYENEVKSQREILKLFDTPDFEKVPVRVNLTFSEFLELYQKRFCSLSKKQENIRVQRNKIYAHNDEKHILAEENVWDKNPVTYPDIQELIDFALDCTRLILGALTGVSRAVSYGNIDDMEGTLMLAKLGLKYQDYEMEQRHKQIVKEIYADKRSERNGKF</sequence>
<evidence type="ECO:0000313" key="3">
    <source>
        <dbReference type="Proteomes" id="UP001197684"/>
    </source>
</evidence>
<protein>
    <recommendedName>
        <fullName evidence="1">HEPN AbiU2-like domain-containing protein</fullName>
    </recommendedName>
</protein>
<organism evidence="2 3">
    <name type="scientific">Agathobacter rectalis</name>
    <dbReference type="NCBI Taxonomy" id="39491"/>
    <lineage>
        <taxon>Bacteria</taxon>
        <taxon>Bacillati</taxon>
        <taxon>Bacillota</taxon>
        <taxon>Clostridia</taxon>
        <taxon>Lachnospirales</taxon>
        <taxon>Lachnospiraceae</taxon>
        <taxon>Agathobacter</taxon>
    </lineage>
</organism>
<dbReference type="Proteomes" id="UP001197684">
    <property type="component" value="Unassembled WGS sequence"/>
</dbReference>
<dbReference type="AlphaFoldDB" id="A0AAW4UER5"/>
<gene>
    <name evidence="2" type="ORF">LIZ56_09900</name>
</gene>
<comment type="caution">
    <text evidence="2">The sequence shown here is derived from an EMBL/GenBank/DDBJ whole genome shotgun (WGS) entry which is preliminary data.</text>
</comment>
<proteinExistence type="predicted"/>
<dbReference type="Pfam" id="PF18734">
    <property type="entry name" value="HEPN_AbiU2"/>
    <property type="match status" value="1"/>
</dbReference>
<dbReference type="RefSeq" id="WP_055234769.1">
    <property type="nucleotide sequence ID" value="NZ_JAJCJK010000014.1"/>
</dbReference>
<feature type="domain" description="HEPN AbiU2-like" evidence="1">
    <location>
        <begin position="3"/>
        <end position="234"/>
    </location>
</feature>
<accession>A0AAW4UER5</accession>
<dbReference type="EMBL" id="JAJCJK010000014">
    <property type="protein sequence ID" value="MCB6938719.1"/>
    <property type="molecule type" value="Genomic_DNA"/>
</dbReference>
<reference evidence="2" key="1">
    <citation type="submission" date="2021-10" db="EMBL/GenBank/DDBJ databases">
        <title>Collection of gut derived symbiotic bacterial strains cultured from healthy donors.</title>
        <authorList>
            <person name="Lin H."/>
            <person name="Littmann E."/>
            <person name="Kohout C."/>
            <person name="Pamer E.G."/>
        </authorList>
    </citation>
    <scope>NUCLEOTIDE SEQUENCE</scope>
    <source>
        <strain evidence="2">DFI.9.42</strain>
    </source>
</reference>
<name>A0AAW4UER5_9FIRM</name>
<evidence type="ECO:0000259" key="1">
    <source>
        <dbReference type="Pfam" id="PF18734"/>
    </source>
</evidence>
<evidence type="ECO:0000313" key="2">
    <source>
        <dbReference type="EMBL" id="MCB6938719.1"/>
    </source>
</evidence>
<dbReference type="InterPro" id="IPR040704">
    <property type="entry name" value="HEPN_AbiU2"/>
</dbReference>